<proteinExistence type="predicted"/>
<feature type="compositionally biased region" description="Basic residues" evidence="1">
    <location>
        <begin position="207"/>
        <end position="222"/>
    </location>
</feature>
<accession>G0EQF1</accession>
<gene>
    <name evidence="2" type="ordered locus">Bint_0222</name>
</gene>
<reference evidence="2 3" key="1">
    <citation type="journal article" date="2011" name="BMC Genomics">
        <title>Complete genome sequence of Brachyspira intermedia reveals unique genomic features in Brachyspira species and phage-mediated horizontal gene transfer.</title>
        <authorList>
            <person name="Hafstrom T."/>
            <person name="Jansson D.S."/>
            <person name="Segerman B."/>
        </authorList>
    </citation>
    <scope>NUCLEOTIDE SEQUENCE [LARGE SCALE GENOMIC DNA]</scope>
    <source>
        <strain evidence="3">ATCC 51140 / PWS/A</strain>
    </source>
</reference>
<feature type="region of interest" description="Disordered" evidence="1">
    <location>
        <begin position="175"/>
        <end position="222"/>
    </location>
</feature>
<protein>
    <recommendedName>
        <fullName evidence="4">Lipoprotein</fullName>
    </recommendedName>
</protein>
<evidence type="ECO:0000256" key="1">
    <source>
        <dbReference type="SAM" id="MobiDB-lite"/>
    </source>
</evidence>
<evidence type="ECO:0000313" key="3">
    <source>
        <dbReference type="Proteomes" id="UP000008522"/>
    </source>
</evidence>
<dbReference type="Proteomes" id="UP000008522">
    <property type="component" value="Chromosome"/>
</dbReference>
<dbReference type="HOGENOM" id="CLU_1248659_0_0_12"/>
<evidence type="ECO:0000313" key="2">
    <source>
        <dbReference type="EMBL" id="AEM20856.1"/>
    </source>
</evidence>
<name>G0EQF1_BRAIP</name>
<keyword evidence="3" id="KW-1185">Reference proteome</keyword>
<dbReference type="KEGG" id="bip:Bint_0222"/>
<dbReference type="EMBL" id="CP002874">
    <property type="protein sequence ID" value="AEM20856.1"/>
    <property type="molecule type" value="Genomic_DNA"/>
</dbReference>
<evidence type="ECO:0008006" key="4">
    <source>
        <dbReference type="Google" id="ProtNLM"/>
    </source>
</evidence>
<sequence length="222" mass="26165">MRFMIMKKVYILLFLNFIFISCFAPSKSYFNVVSANKENDSIKVVVEAKKSGRQSENIFLVSQFLNDDDVIVNTSMSQIGPMMFDKGKYEFNVPLPTNSFTKYTNFIDEIEPESAQRVVNNRGYGNSFFTYMMLMNMMDDRRPTYYDDYGKRRTINRDYYDDKYTRTSTRRSIFNNSRSTTKKTTVDNNSSTTKRRTLFKPSSGSSTRKKSTFRRSSTRRRR</sequence>
<organism evidence="2 3">
    <name type="scientific">Brachyspira intermedia (strain ATCC 51140 / PWS/A)</name>
    <name type="common">Serpulina intermedia</name>
    <dbReference type="NCBI Taxonomy" id="1045858"/>
    <lineage>
        <taxon>Bacteria</taxon>
        <taxon>Pseudomonadati</taxon>
        <taxon>Spirochaetota</taxon>
        <taxon>Spirochaetia</taxon>
        <taxon>Brachyspirales</taxon>
        <taxon>Brachyspiraceae</taxon>
        <taxon>Brachyspira</taxon>
    </lineage>
</organism>
<dbReference type="AlphaFoldDB" id="G0EQF1"/>
<dbReference type="PATRIC" id="fig|1045858.4.peg.220"/>
<feature type="compositionally biased region" description="Polar residues" evidence="1">
    <location>
        <begin position="175"/>
        <end position="192"/>
    </location>
</feature>
<dbReference type="PROSITE" id="PS51257">
    <property type="entry name" value="PROKAR_LIPOPROTEIN"/>
    <property type="match status" value="1"/>
</dbReference>